<dbReference type="PANTHER" id="PTHR21227">
    <property type="entry name" value="TRNA-SPLICING ENDONUCLEASE SUBUNIT SEN2"/>
    <property type="match status" value="1"/>
</dbReference>
<dbReference type="GO" id="GO:0000213">
    <property type="term" value="F:tRNA-intron lyase activity"/>
    <property type="evidence" value="ECO:0007669"/>
    <property type="project" value="UniProtKB-EC"/>
</dbReference>
<feature type="region of interest" description="Disordered" evidence="4">
    <location>
        <begin position="143"/>
        <end position="168"/>
    </location>
</feature>
<dbReference type="GO" id="GO:0000214">
    <property type="term" value="C:tRNA-intron endonuclease complex"/>
    <property type="evidence" value="ECO:0007669"/>
    <property type="project" value="TreeGrafter"/>
</dbReference>
<name>A0A9W7EXM7_9STRA</name>
<keyword evidence="7" id="KW-1185">Reference proteome</keyword>
<dbReference type="InterPro" id="IPR006677">
    <property type="entry name" value="tRNA_intron_Endonuc_cat-like"/>
</dbReference>
<dbReference type="Gene3D" id="3.40.1350.10">
    <property type="match status" value="1"/>
</dbReference>
<sequence length="168" mass="19165">MSNDSIASDSTTPSLPTPLSLLRTHYTSLNYIIHSGLQFGVDLVLYASSPTLVHSDFAVVLYNHEWSDEGSYADEGFDWRRIQSLTRSMPDLHKKLIIARVVLEDNNDNSNNSNSSNDSNNSNSNGFRVEEIKVSTFHRSFKVKREEKEVGGQKKKKRKKEEKEEKEE</sequence>
<dbReference type="PANTHER" id="PTHR21227:SF0">
    <property type="entry name" value="TRNA-SPLICING ENDONUCLEASE SUBUNIT SEN2"/>
    <property type="match status" value="1"/>
</dbReference>
<gene>
    <name evidence="6" type="ORF">TrST_g13683</name>
</gene>
<dbReference type="InterPro" id="IPR036167">
    <property type="entry name" value="tRNA_intron_Endo_cat-like_sf"/>
</dbReference>
<dbReference type="Proteomes" id="UP001165085">
    <property type="component" value="Unassembled WGS sequence"/>
</dbReference>
<dbReference type="InterPro" id="IPR011856">
    <property type="entry name" value="tRNA_endonuc-like_dom_sf"/>
</dbReference>
<dbReference type="EC" id="4.6.1.16" evidence="2"/>
<evidence type="ECO:0000256" key="1">
    <source>
        <dbReference type="ARBA" id="ARBA00008078"/>
    </source>
</evidence>
<protein>
    <recommendedName>
        <fullName evidence="2">tRNA-intron lyase</fullName>
        <ecNumber evidence="2">4.6.1.16</ecNumber>
    </recommendedName>
</protein>
<comment type="caution">
    <text evidence="6">The sequence shown here is derived from an EMBL/GenBank/DDBJ whole genome shotgun (WGS) entry which is preliminary data.</text>
</comment>
<feature type="domain" description="tRNA intron endonuclease catalytic" evidence="5">
    <location>
        <begin position="24"/>
        <end position="101"/>
    </location>
</feature>
<dbReference type="GO" id="GO:0005737">
    <property type="term" value="C:cytoplasm"/>
    <property type="evidence" value="ECO:0007669"/>
    <property type="project" value="TreeGrafter"/>
</dbReference>
<dbReference type="GO" id="GO:0000379">
    <property type="term" value="P:tRNA-type intron splice site recognition and cleavage"/>
    <property type="evidence" value="ECO:0007669"/>
    <property type="project" value="TreeGrafter"/>
</dbReference>
<evidence type="ECO:0000256" key="3">
    <source>
        <dbReference type="ARBA" id="ARBA00034031"/>
    </source>
</evidence>
<dbReference type="SUPFAM" id="SSF53032">
    <property type="entry name" value="tRNA-intron endonuclease catalytic domain-like"/>
    <property type="match status" value="1"/>
</dbReference>
<comment type="catalytic activity">
    <reaction evidence="3">
        <text>pretRNA = a 3'-half-tRNA molecule with a 5'-OH end + a 5'-half-tRNA molecule with a 2',3'-cyclic phosphate end + an intron with a 2',3'-cyclic phosphate and a 5'-hydroxyl terminus.</text>
        <dbReference type="EC" id="4.6.1.16"/>
    </reaction>
</comment>
<evidence type="ECO:0000313" key="7">
    <source>
        <dbReference type="Proteomes" id="UP001165085"/>
    </source>
</evidence>
<dbReference type="InterPro" id="IPR006676">
    <property type="entry name" value="tRNA_splic"/>
</dbReference>
<dbReference type="Pfam" id="PF01974">
    <property type="entry name" value="tRNA_int_endo"/>
    <property type="match status" value="1"/>
</dbReference>
<dbReference type="AlphaFoldDB" id="A0A9W7EXM7"/>
<feature type="region of interest" description="Disordered" evidence="4">
    <location>
        <begin position="107"/>
        <end position="127"/>
    </location>
</feature>
<dbReference type="OrthoDB" id="48041at2759"/>
<reference evidence="7" key="1">
    <citation type="journal article" date="2023" name="Commun. Biol.">
        <title>Genome analysis of Parmales, the sister group of diatoms, reveals the evolutionary specialization of diatoms from phago-mixotrophs to photoautotrophs.</title>
        <authorList>
            <person name="Ban H."/>
            <person name="Sato S."/>
            <person name="Yoshikawa S."/>
            <person name="Yamada K."/>
            <person name="Nakamura Y."/>
            <person name="Ichinomiya M."/>
            <person name="Sato N."/>
            <person name="Blanc-Mathieu R."/>
            <person name="Endo H."/>
            <person name="Kuwata A."/>
            <person name="Ogata H."/>
        </authorList>
    </citation>
    <scope>NUCLEOTIDE SEQUENCE [LARGE SCALE GENOMIC DNA]</scope>
    <source>
        <strain evidence="7">NIES 3701</strain>
    </source>
</reference>
<accession>A0A9W7EXM7</accession>
<evidence type="ECO:0000313" key="6">
    <source>
        <dbReference type="EMBL" id="GMH94247.1"/>
    </source>
</evidence>
<organism evidence="6 7">
    <name type="scientific">Triparma strigata</name>
    <dbReference type="NCBI Taxonomy" id="1606541"/>
    <lineage>
        <taxon>Eukaryota</taxon>
        <taxon>Sar</taxon>
        <taxon>Stramenopiles</taxon>
        <taxon>Ochrophyta</taxon>
        <taxon>Bolidophyceae</taxon>
        <taxon>Parmales</taxon>
        <taxon>Triparmaceae</taxon>
        <taxon>Triparma</taxon>
    </lineage>
</organism>
<feature type="compositionally biased region" description="Low complexity" evidence="4">
    <location>
        <begin position="108"/>
        <end position="125"/>
    </location>
</feature>
<evidence type="ECO:0000256" key="4">
    <source>
        <dbReference type="SAM" id="MobiDB-lite"/>
    </source>
</evidence>
<proteinExistence type="inferred from homology"/>
<evidence type="ECO:0000256" key="2">
    <source>
        <dbReference type="ARBA" id="ARBA00012573"/>
    </source>
</evidence>
<dbReference type="EMBL" id="BRXY01000429">
    <property type="protein sequence ID" value="GMH94247.1"/>
    <property type="molecule type" value="Genomic_DNA"/>
</dbReference>
<evidence type="ECO:0000259" key="5">
    <source>
        <dbReference type="Pfam" id="PF01974"/>
    </source>
</evidence>
<comment type="similarity">
    <text evidence="1">Belongs to the tRNA-intron endonuclease family.</text>
</comment>
<dbReference type="GO" id="GO:0003676">
    <property type="term" value="F:nucleic acid binding"/>
    <property type="evidence" value="ECO:0007669"/>
    <property type="project" value="InterPro"/>
</dbReference>
<feature type="compositionally biased region" description="Basic and acidic residues" evidence="4">
    <location>
        <begin position="143"/>
        <end position="152"/>
    </location>
</feature>